<dbReference type="PANTHER" id="PTHR43236">
    <property type="entry name" value="ANTITOXIN HIGA1"/>
    <property type="match status" value="1"/>
</dbReference>
<comment type="similarity">
    <text evidence="1">Belongs to the short-chain fatty acyl-CoA assimilation regulator (ScfR) family.</text>
</comment>
<dbReference type="GO" id="GO:0003677">
    <property type="term" value="F:DNA binding"/>
    <property type="evidence" value="ECO:0007669"/>
    <property type="project" value="InterPro"/>
</dbReference>
<dbReference type="InterPro" id="IPR010359">
    <property type="entry name" value="IrrE_HExxH"/>
</dbReference>
<dbReference type="RefSeq" id="WP_119316259.1">
    <property type="nucleotide sequence ID" value="NZ_QXDL01000199.1"/>
</dbReference>
<reference evidence="3 4" key="1">
    <citation type="submission" date="2018-08" db="EMBL/GenBank/DDBJ databases">
        <title>Meiothermus terrae DSM 26712 genome sequencing project.</title>
        <authorList>
            <person name="Da Costa M.S."/>
            <person name="Albuquerque L."/>
            <person name="Raposo P."/>
            <person name="Froufe H.J.C."/>
            <person name="Barroso C.S."/>
            <person name="Egas C."/>
        </authorList>
    </citation>
    <scope>NUCLEOTIDE SEQUENCE [LARGE SCALE GENOMIC DNA]</scope>
    <source>
        <strain evidence="3 4">DSM 26712</strain>
    </source>
</reference>
<comment type="caution">
    <text evidence="3">The sequence shown here is derived from an EMBL/GenBank/DDBJ whole genome shotgun (WGS) entry which is preliminary data.</text>
</comment>
<dbReference type="InterPro" id="IPR001387">
    <property type="entry name" value="Cro/C1-type_HTH"/>
</dbReference>
<evidence type="ECO:0000259" key="2">
    <source>
        <dbReference type="PROSITE" id="PS50943"/>
    </source>
</evidence>
<dbReference type="Gene3D" id="1.10.260.40">
    <property type="entry name" value="lambda repressor-like DNA-binding domains"/>
    <property type="match status" value="1"/>
</dbReference>
<dbReference type="Pfam" id="PF13560">
    <property type="entry name" value="HTH_31"/>
    <property type="match status" value="1"/>
</dbReference>
<dbReference type="EMBL" id="QXDL01000199">
    <property type="protein sequence ID" value="RIH81171.1"/>
    <property type="molecule type" value="Genomic_DNA"/>
</dbReference>
<dbReference type="PROSITE" id="PS50943">
    <property type="entry name" value="HTH_CROC1"/>
    <property type="match status" value="1"/>
</dbReference>
<dbReference type="Gene3D" id="1.10.10.2910">
    <property type="match status" value="1"/>
</dbReference>
<sequence length="394" mass="44436">MTLGFRLKERREALALTQEQVGRVLGVSRELVALWESGERVPGARQLDDLARLYRVNRGYLLGKEDLDRKAEREVLYRGLPDDLKIRDEVERWLDFLDEWAELLEELEVPLSGPGRPPKPLAEKEPVTDLRRVSALAEKTRDHYKLGLDALPNLYAFLDEKGVLVYRAPLGPLGEGGVGISGAVYNHPALGFCILVNANTSPGRQVFTLAHEWAHALFHHQSGGIVCRMGDYDAKERFADAFAAHFLVPGKELRRLVEDEREKGGLDAYKVLRLAAYFRVSYATVLNRLLDDKLISTEQHRLFRGYSPSAMARALGLEEEMFRIPEPHPLFLERYPVSVLEQLRRALQADHLTPAQAADLLRVDVTTVRARLLAEPPKANPLEAGEFDELPQVA</sequence>
<evidence type="ECO:0000313" key="3">
    <source>
        <dbReference type="EMBL" id="RIH81171.1"/>
    </source>
</evidence>
<keyword evidence="4" id="KW-1185">Reference proteome</keyword>
<dbReference type="Pfam" id="PF06114">
    <property type="entry name" value="Peptidase_M78"/>
    <property type="match status" value="1"/>
</dbReference>
<evidence type="ECO:0000313" key="4">
    <source>
        <dbReference type="Proteomes" id="UP000265715"/>
    </source>
</evidence>
<dbReference type="PANTHER" id="PTHR43236:SF1">
    <property type="entry name" value="BLL7220 PROTEIN"/>
    <property type="match status" value="1"/>
</dbReference>
<accession>A0A399EFX2</accession>
<dbReference type="CDD" id="cd00093">
    <property type="entry name" value="HTH_XRE"/>
    <property type="match status" value="1"/>
</dbReference>
<dbReference type="Proteomes" id="UP000265715">
    <property type="component" value="Unassembled WGS sequence"/>
</dbReference>
<dbReference type="OrthoDB" id="9796786at2"/>
<proteinExistence type="inferred from homology"/>
<name>A0A399EFX2_9DEIN</name>
<evidence type="ECO:0000256" key="1">
    <source>
        <dbReference type="ARBA" id="ARBA00007227"/>
    </source>
</evidence>
<feature type="domain" description="HTH cro/C1-type" evidence="2">
    <location>
        <begin position="7"/>
        <end position="61"/>
    </location>
</feature>
<organism evidence="3 4">
    <name type="scientific">Calidithermus terrae</name>
    <dbReference type="NCBI Taxonomy" id="1408545"/>
    <lineage>
        <taxon>Bacteria</taxon>
        <taxon>Thermotogati</taxon>
        <taxon>Deinococcota</taxon>
        <taxon>Deinococci</taxon>
        <taxon>Thermales</taxon>
        <taxon>Thermaceae</taxon>
        <taxon>Calidithermus</taxon>
    </lineage>
</organism>
<dbReference type="SMART" id="SM00530">
    <property type="entry name" value="HTH_XRE"/>
    <property type="match status" value="1"/>
</dbReference>
<dbReference type="InterPro" id="IPR010982">
    <property type="entry name" value="Lambda_DNA-bd_dom_sf"/>
</dbReference>
<dbReference type="InterPro" id="IPR052345">
    <property type="entry name" value="Rad_response_metalloprotease"/>
</dbReference>
<protein>
    <submittedName>
        <fullName evidence="3">HTH-type transcriptional regulator ImmR</fullName>
    </submittedName>
</protein>
<dbReference type="SUPFAM" id="SSF47413">
    <property type="entry name" value="lambda repressor-like DNA-binding domains"/>
    <property type="match status" value="1"/>
</dbReference>
<gene>
    <name evidence="3" type="primary">immR_2</name>
    <name evidence="3" type="ORF">Mterra_03343</name>
</gene>
<dbReference type="AlphaFoldDB" id="A0A399EFX2"/>